<feature type="domain" description="Retroviral polymerase SH3-like" evidence="1">
    <location>
        <begin position="2"/>
        <end position="47"/>
    </location>
</feature>
<name>A0A699HIJ5_TANCI</name>
<proteinExistence type="predicted"/>
<reference evidence="2" key="1">
    <citation type="journal article" date="2019" name="Sci. Rep.">
        <title>Draft genome of Tanacetum cinerariifolium, the natural source of mosquito coil.</title>
        <authorList>
            <person name="Yamashiro T."/>
            <person name="Shiraishi A."/>
            <person name="Satake H."/>
            <person name="Nakayama K."/>
        </authorList>
    </citation>
    <scope>NUCLEOTIDE SEQUENCE</scope>
</reference>
<dbReference type="InterPro" id="IPR057670">
    <property type="entry name" value="SH3_retrovirus"/>
</dbReference>
<comment type="caution">
    <text evidence="2">The sequence shown here is derived from an EMBL/GenBank/DDBJ whole genome shotgun (WGS) entry which is preliminary data.</text>
</comment>
<dbReference type="AlphaFoldDB" id="A0A699HIJ5"/>
<protein>
    <submittedName>
        <fullName evidence="2">Gag-Pol polyprotein</fullName>
    </submittedName>
</protein>
<evidence type="ECO:0000313" key="2">
    <source>
        <dbReference type="EMBL" id="GEY23417.1"/>
    </source>
</evidence>
<evidence type="ECO:0000259" key="1">
    <source>
        <dbReference type="Pfam" id="PF25597"/>
    </source>
</evidence>
<accession>A0A699HIJ5</accession>
<dbReference type="Pfam" id="PF25597">
    <property type="entry name" value="SH3_retrovirus"/>
    <property type="match status" value="1"/>
</dbReference>
<dbReference type="EMBL" id="BKCJ010162016">
    <property type="protein sequence ID" value="GEY23417.1"/>
    <property type="molecule type" value="Genomic_DNA"/>
</dbReference>
<organism evidence="2">
    <name type="scientific">Tanacetum cinerariifolium</name>
    <name type="common">Dalmatian daisy</name>
    <name type="synonym">Chrysanthemum cinerariifolium</name>
    <dbReference type="NCBI Taxonomy" id="118510"/>
    <lineage>
        <taxon>Eukaryota</taxon>
        <taxon>Viridiplantae</taxon>
        <taxon>Streptophyta</taxon>
        <taxon>Embryophyta</taxon>
        <taxon>Tracheophyta</taxon>
        <taxon>Spermatophyta</taxon>
        <taxon>Magnoliopsida</taxon>
        <taxon>eudicotyledons</taxon>
        <taxon>Gunneridae</taxon>
        <taxon>Pentapetalae</taxon>
        <taxon>asterids</taxon>
        <taxon>campanulids</taxon>
        <taxon>Asterales</taxon>
        <taxon>Asteraceae</taxon>
        <taxon>Asteroideae</taxon>
        <taxon>Anthemideae</taxon>
        <taxon>Anthemidinae</taxon>
        <taxon>Tanacetum</taxon>
    </lineage>
</organism>
<gene>
    <name evidence="2" type="ORF">Tci_395391</name>
</gene>
<sequence length="174" mass="19789">MKPKADIGIFIGYSESSRGFRFYNRITRKIMETIHVKLDEITAMDSERNNSGPSLNCLNFQDSSEDLDNLFCPLYEEYYKTRISKVSINSVANTLNNKDTPSSSSIIVEEYEAPQLVFSSEEPLANEPTTSFWNDNADESVQEDVVELDENTLINPFCTHELEEAESSSTYQDP</sequence>